<dbReference type="RefSeq" id="WP_169283775.1">
    <property type="nucleotide sequence ID" value="NZ_CP051680.1"/>
</dbReference>
<sequence>MAEKYIGRVVQIIYQDAKGRITQRTVLIQSVESGKIRAYDVLKKQPRMFIDDRVLAVQPVMRHAS</sequence>
<proteinExistence type="predicted"/>
<evidence type="ECO:0000313" key="2">
    <source>
        <dbReference type="Proteomes" id="UP000502248"/>
    </source>
</evidence>
<protein>
    <recommendedName>
        <fullName evidence="3">WYL domain-containing protein</fullName>
    </recommendedName>
</protein>
<dbReference type="KEGG" id="cheb:HH215_33035"/>
<dbReference type="Proteomes" id="UP000502248">
    <property type="component" value="Chromosome"/>
</dbReference>
<organism evidence="1 2">
    <name type="scientific">Cohnella herbarum</name>
    <dbReference type="NCBI Taxonomy" id="2728023"/>
    <lineage>
        <taxon>Bacteria</taxon>
        <taxon>Bacillati</taxon>
        <taxon>Bacillota</taxon>
        <taxon>Bacilli</taxon>
        <taxon>Bacillales</taxon>
        <taxon>Paenibacillaceae</taxon>
        <taxon>Cohnella</taxon>
    </lineage>
</organism>
<name>A0A7Z2ZQZ0_9BACL</name>
<gene>
    <name evidence="1" type="ORF">HH215_33035</name>
</gene>
<reference evidence="1 2" key="1">
    <citation type="submission" date="2020-04" db="EMBL/GenBank/DDBJ databases">
        <title>Genome sequencing of novel species.</title>
        <authorList>
            <person name="Heo J."/>
            <person name="Kim S.-J."/>
            <person name="Kim J.-S."/>
            <person name="Hong S.-B."/>
            <person name="Kwon S.-W."/>
        </authorList>
    </citation>
    <scope>NUCLEOTIDE SEQUENCE [LARGE SCALE GENOMIC DNA]</scope>
    <source>
        <strain evidence="1 2">MFER-1</strain>
    </source>
</reference>
<evidence type="ECO:0008006" key="3">
    <source>
        <dbReference type="Google" id="ProtNLM"/>
    </source>
</evidence>
<keyword evidence="2" id="KW-1185">Reference proteome</keyword>
<evidence type="ECO:0000313" key="1">
    <source>
        <dbReference type="EMBL" id="QJD87532.1"/>
    </source>
</evidence>
<dbReference type="EMBL" id="CP051680">
    <property type="protein sequence ID" value="QJD87532.1"/>
    <property type="molecule type" value="Genomic_DNA"/>
</dbReference>
<dbReference type="AlphaFoldDB" id="A0A7Z2ZQZ0"/>
<accession>A0A7Z2ZQZ0</accession>